<evidence type="ECO:0000313" key="2">
    <source>
        <dbReference type="EMBL" id="CAL7946031.1"/>
    </source>
</evidence>
<proteinExistence type="predicted"/>
<dbReference type="Proteomes" id="UP001642520">
    <property type="component" value="Unassembled WGS sequence"/>
</dbReference>
<reference evidence="2 3" key="1">
    <citation type="submission" date="2024-08" db="EMBL/GenBank/DDBJ databases">
        <authorList>
            <person name="Will J Nash"/>
            <person name="Angela Man"/>
            <person name="Seanna McTaggart"/>
            <person name="Kendall Baker"/>
            <person name="Tom Barker"/>
            <person name="Leah Catchpole"/>
            <person name="Alex Durrant"/>
            <person name="Karim Gharbi"/>
            <person name="Naomi Irish"/>
            <person name="Gemy Kaithakottil"/>
            <person name="Debby Ku"/>
            <person name="Aaliyah Providence"/>
            <person name="Felix Shaw"/>
            <person name="David Swarbreck"/>
            <person name="Chris Watkins"/>
            <person name="Ann M. McCartney"/>
            <person name="Giulio Formenti"/>
            <person name="Alice Mouton"/>
            <person name="Noel Vella"/>
            <person name="Bjorn M von Reumont"/>
            <person name="Adriana Vella"/>
            <person name="Wilfried Haerty"/>
        </authorList>
    </citation>
    <scope>NUCLEOTIDE SEQUENCE [LARGE SCALE GENOMIC DNA]</scope>
</reference>
<dbReference type="InterPro" id="IPR008979">
    <property type="entry name" value="Galactose-bd-like_sf"/>
</dbReference>
<sequence length="135" mass="16074">MTYLLEQHKFECRVSSVLNKNNRLYGKKYMFDNCPETCWNSDAGSPQWIIIDFEREYELSSFQIQFQGGFVGKDCYLEVDTKETKFHESFYPEDKNNIQTFKLKNPMKAKTFKFVFNESTDFFGRVIIYKLSLCS</sequence>
<keyword evidence="3" id="KW-1185">Reference proteome</keyword>
<dbReference type="InterPro" id="IPR000421">
    <property type="entry name" value="FA58C"/>
</dbReference>
<evidence type="ECO:0000259" key="1">
    <source>
        <dbReference type="Pfam" id="PF00754"/>
    </source>
</evidence>
<dbReference type="Gene3D" id="2.60.120.260">
    <property type="entry name" value="Galactose-binding domain-like"/>
    <property type="match status" value="1"/>
</dbReference>
<protein>
    <recommendedName>
        <fullName evidence="1">F5/8 type C domain-containing protein</fullName>
    </recommendedName>
</protein>
<gene>
    <name evidence="2" type="ORF">XYLVIOL_LOCUS7549</name>
</gene>
<evidence type="ECO:0000313" key="3">
    <source>
        <dbReference type="Proteomes" id="UP001642520"/>
    </source>
</evidence>
<dbReference type="Pfam" id="PF00754">
    <property type="entry name" value="F5_F8_type_C"/>
    <property type="match status" value="1"/>
</dbReference>
<accession>A0ABP1NYB6</accession>
<name>A0ABP1NYB6_XYLVO</name>
<dbReference type="SUPFAM" id="SSF49785">
    <property type="entry name" value="Galactose-binding domain-like"/>
    <property type="match status" value="1"/>
</dbReference>
<feature type="domain" description="F5/8 type C" evidence="1">
    <location>
        <begin position="22"/>
        <end position="118"/>
    </location>
</feature>
<comment type="caution">
    <text evidence="2">The sequence shown here is derived from an EMBL/GenBank/DDBJ whole genome shotgun (WGS) entry which is preliminary data.</text>
</comment>
<organism evidence="2 3">
    <name type="scientific">Xylocopa violacea</name>
    <name type="common">Violet carpenter bee</name>
    <name type="synonym">Apis violacea</name>
    <dbReference type="NCBI Taxonomy" id="135666"/>
    <lineage>
        <taxon>Eukaryota</taxon>
        <taxon>Metazoa</taxon>
        <taxon>Ecdysozoa</taxon>
        <taxon>Arthropoda</taxon>
        <taxon>Hexapoda</taxon>
        <taxon>Insecta</taxon>
        <taxon>Pterygota</taxon>
        <taxon>Neoptera</taxon>
        <taxon>Endopterygota</taxon>
        <taxon>Hymenoptera</taxon>
        <taxon>Apocrita</taxon>
        <taxon>Aculeata</taxon>
        <taxon>Apoidea</taxon>
        <taxon>Anthophila</taxon>
        <taxon>Apidae</taxon>
        <taxon>Xylocopa</taxon>
        <taxon>Xylocopa</taxon>
    </lineage>
</organism>
<dbReference type="EMBL" id="CAXAJV020001294">
    <property type="protein sequence ID" value="CAL7946031.1"/>
    <property type="molecule type" value="Genomic_DNA"/>
</dbReference>